<dbReference type="Proteomes" id="UP000051326">
    <property type="component" value="Unassembled WGS sequence"/>
</dbReference>
<evidence type="ECO:0000313" key="3">
    <source>
        <dbReference type="Proteomes" id="UP000051326"/>
    </source>
</evidence>
<proteinExistence type="predicted"/>
<organism evidence="2 3">
    <name type="scientific">Leisingera aquaemixtae</name>
    <dbReference type="NCBI Taxonomy" id="1396826"/>
    <lineage>
        <taxon>Bacteria</taxon>
        <taxon>Pseudomonadati</taxon>
        <taxon>Pseudomonadota</taxon>
        <taxon>Alphaproteobacteria</taxon>
        <taxon>Rhodobacterales</taxon>
        <taxon>Roseobacteraceae</taxon>
        <taxon>Leisingera</taxon>
    </lineage>
</organism>
<name>A0A0P1H6P8_9RHOB</name>
<keyword evidence="1" id="KW-1133">Transmembrane helix</keyword>
<dbReference type="AlphaFoldDB" id="A0A0P1H6P8"/>
<sequence>MAPWRKPIINLIYTYSIILNLYLCFSLLMMQKSEE</sequence>
<feature type="transmembrane region" description="Helical" evidence="1">
    <location>
        <begin position="12"/>
        <end position="30"/>
    </location>
</feature>
<dbReference type="EMBL" id="CYSR01000009">
    <property type="protein sequence ID" value="CUH98534.1"/>
    <property type="molecule type" value="Genomic_DNA"/>
</dbReference>
<protein>
    <submittedName>
        <fullName evidence="2">Uncharacterized protein</fullName>
    </submittedName>
</protein>
<reference evidence="2 3" key="1">
    <citation type="submission" date="2015-09" db="EMBL/GenBank/DDBJ databases">
        <authorList>
            <consortium name="Swine Surveillance"/>
        </authorList>
    </citation>
    <scope>NUCLEOTIDE SEQUENCE [LARGE SCALE GENOMIC DNA]</scope>
    <source>
        <strain evidence="2 3">CECT 8399</strain>
    </source>
</reference>
<gene>
    <name evidence="2" type="ORF">PHA8399_00648</name>
</gene>
<keyword evidence="1" id="KW-0812">Transmembrane</keyword>
<accession>A0A0P1H6P8</accession>
<keyword evidence="1" id="KW-0472">Membrane</keyword>
<evidence type="ECO:0000313" key="2">
    <source>
        <dbReference type="EMBL" id="CUH98534.1"/>
    </source>
</evidence>
<dbReference type="STRING" id="1396826.PHA8399_00648"/>
<evidence type="ECO:0000256" key="1">
    <source>
        <dbReference type="SAM" id="Phobius"/>
    </source>
</evidence>